<dbReference type="PROSITE" id="PS50883">
    <property type="entry name" value="EAL"/>
    <property type="match status" value="1"/>
</dbReference>
<dbReference type="GO" id="GO:0003824">
    <property type="term" value="F:catalytic activity"/>
    <property type="evidence" value="ECO:0007669"/>
    <property type="project" value="UniProtKB-ARBA"/>
</dbReference>
<protein>
    <submittedName>
        <fullName evidence="3">EAL domain-containing protein</fullName>
    </submittedName>
</protein>
<dbReference type="RefSeq" id="WP_128226890.1">
    <property type="nucleotide sequence ID" value="NZ_SACR01000001.1"/>
</dbReference>
<dbReference type="InterPro" id="IPR001633">
    <property type="entry name" value="EAL_dom"/>
</dbReference>
<dbReference type="InterPro" id="IPR029787">
    <property type="entry name" value="Nucleotide_cyclase"/>
</dbReference>
<evidence type="ECO:0000313" key="4">
    <source>
        <dbReference type="Proteomes" id="UP000285575"/>
    </source>
</evidence>
<reference evidence="3 4" key="1">
    <citation type="submission" date="2019-01" db="EMBL/GenBank/DDBJ databases">
        <authorList>
            <person name="Chen W.-M."/>
        </authorList>
    </citation>
    <scope>NUCLEOTIDE SEQUENCE [LARGE SCALE GENOMIC DNA]</scope>
    <source>
        <strain evidence="3 4">KYPY4</strain>
    </source>
</reference>
<dbReference type="PANTHER" id="PTHR44757">
    <property type="entry name" value="DIGUANYLATE CYCLASE DGCP"/>
    <property type="match status" value="1"/>
</dbReference>
<dbReference type="CDD" id="cd01948">
    <property type="entry name" value="EAL"/>
    <property type="match status" value="1"/>
</dbReference>
<dbReference type="OrthoDB" id="9813903at2"/>
<dbReference type="Pfam" id="PF00563">
    <property type="entry name" value="EAL"/>
    <property type="match status" value="1"/>
</dbReference>
<dbReference type="FunFam" id="3.30.70.270:FF:000001">
    <property type="entry name" value="Diguanylate cyclase domain protein"/>
    <property type="match status" value="1"/>
</dbReference>
<proteinExistence type="predicted"/>
<evidence type="ECO:0000313" key="3">
    <source>
        <dbReference type="EMBL" id="RVU49253.1"/>
    </source>
</evidence>
<dbReference type="SUPFAM" id="SSF141868">
    <property type="entry name" value="EAL domain-like"/>
    <property type="match status" value="1"/>
</dbReference>
<keyword evidence="4" id="KW-1185">Reference proteome</keyword>
<accession>A0A437RR36</accession>
<dbReference type="SUPFAM" id="SSF55073">
    <property type="entry name" value="Nucleotide cyclase"/>
    <property type="match status" value="1"/>
</dbReference>
<dbReference type="CDD" id="cd01949">
    <property type="entry name" value="GGDEF"/>
    <property type="match status" value="1"/>
</dbReference>
<gene>
    <name evidence="3" type="ORF">EOE66_01370</name>
</gene>
<dbReference type="NCBIfam" id="TIGR00254">
    <property type="entry name" value="GGDEF"/>
    <property type="match status" value="1"/>
</dbReference>
<feature type="domain" description="EAL" evidence="1">
    <location>
        <begin position="414"/>
        <end position="663"/>
    </location>
</feature>
<dbReference type="AlphaFoldDB" id="A0A437RR36"/>
<dbReference type="Proteomes" id="UP000285575">
    <property type="component" value="Unassembled WGS sequence"/>
</dbReference>
<dbReference type="SMART" id="SM00267">
    <property type="entry name" value="GGDEF"/>
    <property type="match status" value="1"/>
</dbReference>
<organism evidence="3 4">
    <name type="scientific">Rubrivivax rivuli</name>
    <dbReference type="NCBI Taxonomy" id="1862385"/>
    <lineage>
        <taxon>Bacteria</taxon>
        <taxon>Pseudomonadati</taxon>
        <taxon>Pseudomonadota</taxon>
        <taxon>Betaproteobacteria</taxon>
        <taxon>Burkholderiales</taxon>
        <taxon>Sphaerotilaceae</taxon>
        <taxon>Rubrivivax</taxon>
    </lineage>
</organism>
<name>A0A437RR36_9BURK</name>
<dbReference type="InterPro" id="IPR043128">
    <property type="entry name" value="Rev_trsase/Diguanyl_cyclase"/>
</dbReference>
<dbReference type="SMART" id="SM00052">
    <property type="entry name" value="EAL"/>
    <property type="match status" value="1"/>
</dbReference>
<dbReference type="Gene3D" id="3.20.20.450">
    <property type="entry name" value="EAL domain"/>
    <property type="match status" value="1"/>
</dbReference>
<dbReference type="InterPro" id="IPR000160">
    <property type="entry name" value="GGDEF_dom"/>
</dbReference>
<comment type="caution">
    <text evidence="3">The sequence shown here is derived from an EMBL/GenBank/DDBJ whole genome shotgun (WGS) entry which is preliminary data.</text>
</comment>
<evidence type="ECO:0000259" key="1">
    <source>
        <dbReference type="PROSITE" id="PS50883"/>
    </source>
</evidence>
<dbReference type="Gene3D" id="3.30.70.270">
    <property type="match status" value="1"/>
</dbReference>
<dbReference type="InterPro" id="IPR052155">
    <property type="entry name" value="Biofilm_reg_signaling"/>
</dbReference>
<dbReference type="Pfam" id="PF00990">
    <property type="entry name" value="GGDEF"/>
    <property type="match status" value="1"/>
</dbReference>
<feature type="domain" description="GGDEF" evidence="2">
    <location>
        <begin position="272"/>
        <end position="405"/>
    </location>
</feature>
<dbReference type="PANTHER" id="PTHR44757:SF2">
    <property type="entry name" value="BIOFILM ARCHITECTURE MAINTENANCE PROTEIN MBAA"/>
    <property type="match status" value="1"/>
</dbReference>
<dbReference type="EMBL" id="SACR01000001">
    <property type="protein sequence ID" value="RVU49253.1"/>
    <property type="molecule type" value="Genomic_DNA"/>
</dbReference>
<dbReference type="InterPro" id="IPR035919">
    <property type="entry name" value="EAL_sf"/>
</dbReference>
<dbReference type="PROSITE" id="PS50887">
    <property type="entry name" value="GGDEF"/>
    <property type="match status" value="1"/>
</dbReference>
<sequence length="663" mass="73193">MDLQPREARYAALNLLHHPVWIFDIDLRRVHWSNNAALHIWSAPSLAELCARDMGADMSESVARRLAQYQSDFISQGATFNEQWTLYPGGKPVSLTVRMSGHRLDDGRMAMLCEGREQAVEEPESLRSVEALLHTPVMITLFGEDGRPLYRNPAARASVRRLDEKLAERIVDTRSHASLLAALASEGMATQTLAVHTETGPRWHEISARRCKDAVTGQAALLVSEVDVSAIKRTEAQAQYMALHDALTGLPNRSHLTQRFEMVLGAIRDAQQQAALIFIDLDHFKDVNDTLGHAAGDALLIEVSRRLRGAVRGSDLVARLGGDEFLILMVASDIRSEIERVRLRLTRAVAEPVHLGGRDLHVTASIGVALYPQHGSDVQTLMRNADLAMYSAKEGGRNALAYYDAAMADAVEGRTALEAELRLAFERREFEVHYQPIVEALSGRIVGAEALVRWRHPQRGLVAPDVFIPLCESTGLIRRLGALVFSSAAHQQVAWAQAGHVLRIAVNLSARQLRGAELLSDLAAALRASGADPRQLQLEITESMLLGQDNELLALFQSLQDLHLGLALDDFGTGYSNLAYLQRFPIDTLKIDKTFIQGLQNNRALAELIVSMARLMRLRVVAEGVETQEQLAWVRAQGIEFCQGYLFARPLPVADFGALLAAR</sequence>
<evidence type="ECO:0000259" key="2">
    <source>
        <dbReference type="PROSITE" id="PS50887"/>
    </source>
</evidence>